<evidence type="ECO:0000256" key="11">
    <source>
        <dbReference type="ARBA" id="ARBA00022839"/>
    </source>
</evidence>
<dbReference type="NCBIfam" id="TIGR02778">
    <property type="entry name" value="ligD_pol"/>
    <property type="match status" value="1"/>
</dbReference>
<evidence type="ECO:0000256" key="3">
    <source>
        <dbReference type="ARBA" id="ARBA00022598"/>
    </source>
</evidence>
<dbReference type="GO" id="GO:0004527">
    <property type="term" value="F:exonuclease activity"/>
    <property type="evidence" value="ECO:0007669"/>
    <property type="project" value="UniProtKB-KW"/>
</dbReference>
<keyword evidence="16" id="KW-0234">DNA repair</keyword>
<evidence type="ECO:0000256" key="20">
    <source>
        <dbReference type="ARBA" id="ARBA00034003"/>
    </source>
</evidence>
<accession>A0A370FSV5</accession>
<dbReference type="SUPFAM" id="SSF50249">
    <property type="entry name" value="Nucleic acid-binding proteins"/>
    <property type="match status" value="1"/>
</dbReference>
<reference evidence="23 24" key="1">
    <citation type="submission" date="2018-07" db="EMBL/GenBank/DDBJ databases">
        <title>Genomic Encyclopedia of Type Strains, Phase IV (KMG-IV): sequencing the most valuable type-strain genomes for metagenomic binning, comparative biology and taxonomic classification.</title>
        <authorList>
            <person name="Goeker M."/>
        </authorList>
    </citation>
    <scope>NUCLEOTIDE SEQUENCE [LARGE SCALE GENOMIC DNA]</scope>
    <source>
        <strain evidence="23 24">DSM 21352</strain>
    </source>
</reference>
<keyword evidence="18" id="KW-0511">Multifunctional enzyme</keyword>
<dbReference type="GO" id="GO:0046872">
    <property type="term" value="F:metal ion binding"/>
    <property type="evidence" value="ECO:0007669"/>
    <property type="project" value="UniProtKB-KW"/>
</dbReference>
<protein>
    <recommendedName>
        <fullName evidence="2">DNA ligase (ATP)</fullName>
        <ecNumber evidence="2">6.5.1.1</ecNumber>
    </recommendedName>
    <alternativeName>
        <fullName evidence="19">NHEJ DNA polymerase</fullName>
    </alternativeName>
</protein>
<dbReference type="Gene3D" id="3.30.470.30">
    <property type="entry name" value="DNA ligase/mRNA capping enzyme"/>
    <property type="match status" value="1"/>
</dbReference>
<feature type="compositionally biased region" description="Low complexity" evidence="21">
    <location>
        <begin position="217"/>
        <end position="237"/>
    </location>
</feature>
<keyword evidence="17" id="KW-0464">Manganese</keyword>
<evidence type="ECO:0000256" key="8">
    <source>
        <dbReference type="ARBA" id="ARBA00022741"/>
    </source>
</evidence>
<evidence type="ECO:0000256" key="5">
    <source>
        <dbReference type="ARBA" id="ARBA00022695"/>
    </source>
</evidence>
<keyword evidence="15" id="KW-0233">DNA recombination</keyword>
<evidence type="ECO:0000256" key="12">
    <source>
        <dbReference type="ARBA" id="ARBA00022840"/>
    </source>
</evidence>
<evidence type="ECO:0000313" key="24">
    <source>
        <dbReference type="Proteomes" id="UP000255265"/>
    </source>
</evidence>
<dbReference type="GO" id="GO:0005524">
    <property type="term" value="F:ATP binding"/>
    <property type="evidence" value="ECO:0007669"/>
    <property type="project" value="UniProtKB-KW"/>
</dbReference>
<dbReference type="InterPro" id="IPR014146">
    <property type="entry name" value="LigD_ligase_dom"/>
</dbReference>
<dbReference type="OrthoDB" id="9802472at2"/>
<dbReference type="PANTHER" id="PTHR42705">
    <property type="entry name" value="BIFUNCTIONAL NON-HOMOLOGOUS END JOINING PROTEIN LIGD"/>
    <property type="match status" value="1"/>
</dbReference>
<dbReference type="EC" id="6.5.1.1" evidence="2"/>
<dbReference type="NCBIfam" id="TIGR02779">
    <property type="entry name" value="NHEJ_ligase_lig"/>
    <property type="match status" value="1"/>
</dbReference>
<evidence type="ECO:0000256" key="9">
    <source>
        <dbReference type="ARBA" id="ARBA00022763"/>
    </source>
</evidence>
<keyword evidence="10" id="KW-0378">Hydrolase</keyword>
<dbReference type="PROSITE" id="PS50160">
    <property type="entry name" value="DNA_LIGASE_A3"/>
    <property type="match status" value="1"/>
</dbReference>
<comment type="catalytic activity">
    <reaction evidence="20">
        <text>ATP + (deoxyribonucleotide)n-3'-hydroxyl + 5'-phospho-(deoxyribonucleotide)m = (deoxyribonucleotide)n+m + AMP + diphosphate.</text>
        <dbReference type="EC" id="6.5.1.1"/>
    </reaction>
</comment>
<dbReference type="Gene3D" id="2.40.50.140">
    <property type="entry name" value="Nucleic acid-binding proteins"/>
    <property type="match status" value="1"/>
</dbReference>
<dbReference type="GO" id="GO:0003677">
    <property type="term" value="F:DNA binding"/>
    <property type="evidence" value="ECO:0007669"/>
    <property type="project" value="UniProtKB-KW"/>
</dbReference>
<feature type="region of interest" description="Disordered" evidence="21">
    <location>
        <begin position="617"/>
        <end position="639"/>
    </location>
</feature>
<feature type="region of interest" description="Disordered" evidence="21">
    <location>
        <begin position="585"/>
        <end position="605"/>
    </location>
</feature>
<evidence type="ECO:0000256" key="19">
    <source>
        <dbReference type="ARBA" id="ARBA00029943"/>
    </source>
</evidence>
<dbReference type="Pfam" id="PF04679">
    <property type="entry name" value="DNA_ligase_A_C"/>
    <property type="match status" value="1"/>
</dbReference>
<dbReference type="Gene3D" id="3.90.920.10">
    <property type="entry name" value="DNA primase, PRIM domain"/>
    <property type="match status" value="1"/>
</dbReference>
<dbReference type="EMBL" id="QQAV01000001">
    <property type="protein sequence ID" value="RDI29449.1"/>
    <property type="molecule type" value="Genomic_DNA"/>
</dbReference>
<feature type="domain" description="ATP-dependent DNA ligase family profile" evidence="22">
    <location>
        <begin position="370"/>
        <end position="494"/>
    </location>
</feature>
<feature type="compositionally biased region" description="Basic residues" evidence="21">
    <location>
        <begin position="1"/>
        <end position="16"/>
    </location>
</feature>
<dbReference type="InterPro" id="IPR012340">
    <property type="entry name" value="NA-bd_OB-fold"/>
</dbReference>
<evidence type="ECO:0000256" key="15">
    <source>
        <dbReference type="ARBA" id="ARBA00023172"/>
    </source>
</evidence>
<evidence type="ECO:0000256" key="14">
    <source>
        <dbReference type="ARBA" id="ARBA00023125"/>
    </source>
</evidence>
<evidence type="ECO:0000256" key="4">
    <source>
        <dbReference type="ARBA" id="ARBA00022679"/>
    </source>
</evidence>
<evidence type="ECO:0000259" key="22">
    <source>
        <dbReference type="PROSITE" id="PS50160"/>
    </source>
</evidence>
<keyword evidence="6" id="KW-0540">Nuclease</keyword>
<keyword evidence="9" id="KW-0227">DNA damage</keyword>
<dbReference type="Gene3D" id="3.30.1490.70">
    <property type="match status" value="1"/>
</dbReference>
<evidence type="ECO:0000313" key="23">
    <source>
        <dbReference type="EMBL" id="RDI29449.1"/>
    </source>
</evidence>
<feature type="region of interest" description="Disordered" evidence="21">
    <location>
        <begin position="1"/>
        <end position="36"/>
    </location>
</feature>
<comment type="caution">
    <text evidence="23">The sequence shown here is derived from an EMBL/GenBank/DDBJ whole genome shotgun (WGS) entry which is preliminary data.</text>
</comment>
<dbReference type="RefSeq" id="WP_114802026.1">
    <property type="nucleotide sequence ID" value="NZ_QQAV01000001.1"/>
</dbReference>
<keyword evidence="8" id="KW-0547">Nucleotide-binding</keyword>
<dbReference type="AlphaFoldDB" id="A0A370FSV5"/>
<evidence type="ECO:0000256" key="17">
    <source>
        <dbReference type="ARBA" id="ARBA00023211"/>
    </source>
</evidence>
<organism evidence="23 24">
    <name type="scientific">Pseudacidovorax intermedius</name>
    <dbReference type="NCBI Taxonomy" id="433924"/>
    <lineage>
        <taxon>Bacteria</taxon>
        <taxon>Pseudomonadati</taxon>
        <taxon>Pseudomonadota</taxon>
        <taxon>Betaproteobacteria</taxon>
        <taxon>Burkholderiales</taxon>
        <taxon>Comamonadaceae</taxon>
        <taxon>Pseudacidovorax</taxon>
    </lineage>
</organism>
<dbReference type="Proteomes" id="UP000255265">
    <property type="component" value="Unassembled WGS sequence"/>
</dbReference>
<dbReference type="GO" id="GO:0003910">
    <property type="term" value="F:DNA ligase (ATP) activity"/>
    <property type="evidence" value="ECO:0007669"/>
    <property type="project" value="UniProtKB-EC"/>
</dbReference>
<dbReference type="InterPro" id="IPR012309">
    <property type="entry name" value="DNA_ligase_ATP-dep_C"/>
</dbReference>
<evidence type="ECO:0000256" key="16">
    <source>
        <dbReference type="ARBA" id="ARBA00023204"/>
    </source>
</evidence>
<dbReference type="InterPro" id="IPR014145">
    <property type="entry name" value="LigD_pol_dom"/>
</dbReference>
<keyword evidence="14" id="KW-0238">DNA-binding</keyword>
<sequence length="932" mass="100823">MSVARKTVRKAARTATRRTSVPSGGKARPAGTDAAQALADYHRKRDFQRTPEPRHGGAPGVEALAFVVQKHDATRLHYDFRLELDGTLKSWAVPKGPCLDPTVKRMAVEVEDHPIAYGDFEGRIPEGQYGAGTVIVWDRGTWAPEGDARAGLRAGKLSFTLQGHKLQGRWTLVRMHGKDEKKPSWLLIKDEDAAARPLADYDVTEAEPDSVRHIGQPEADPVAEPAEPDAPAASKPAVRGQSKAATQRADATARKGRPKDAEEAHLPGVAAALPDTLAPQLAVLADGPPPEPAQWAWELKFDGYRLLTRIDGRGRIRCFTRNGHDWTDRLPELARALAQLPVRNAWLDGEIGVLGANDAPDFQALQNAFDLQATAPIVYWLFDAPFVGGRDLRDEPLTLRREALRAIFDAGELPPSLRFSEAFDATPRDLLASAAGIGFEGIVGKRLDSPYLGGRSPAWIKLKHQLRQEFVIGGYTAPRGSRSGFGALLLGVYDEQGELKHAGNVGTGFDQRRLAEMHAQLQALDQDECPFTPRPAGEKAQWVRPELVAEVAFGQWTREGKVRQAVFQGLRSDKPARQIVREQAMDPVSAAKAAPQASGKADKASSAAKPAAAAAAKGKAAASVRGRKSTTAAKSDDALPGDLRVTHADRVIDRASGATKGEVIAYYAQVAPLMLPHLRGRPVSLVRAPDGVGGELFFQKHVQNAPLPGVRLLDPALDPGHEPLLQIDSAKGLLSAAQMNTLEFHTWNGHSRGLDKPDRMTFDLDPGEGVSWAHVQEGALLMRTLLQELGLDGLLKTSGGKGLHVVVPIRRQHGWDTVKDFSRAVVQHLARTLPERFVAKSGPKNRVGRIFVDYLRNGFGATTVSAWSVRSRPGLGVSVPVAWDELPTLTSGAHWTLASVGERLSTGNAPWDKPPLPNQGLARAMQVLGFSP</sequence>
<gene>
    <name evidence="23" type="ORF">DFR41_1011205</name>
</gene>
<keyword evidence="3 23" id="KW-0436">Ligase</keyword>
<dbReference type="PANTHER" id="PTHR42705:SF2">
    <property type="entry name" value="BIFUNCTIONAL NON-HOMOLOGOUS END JOINING PROTEIN LIGD"/>
    <property type="match status" value="1"/>
</dbReference>
<dbReference type="NCBIfam" id="TIGR02777">
    <property type="entry name" value="LigD_PE_dom"/>
    <property type="match status" value="1"/>
</dbReference>
<evidence type="ECO:0000256" key="1">
    <source>
        <dbReference type="ARBA" id="ARBA00001936"/>
    </source>
</evidence>
<feature type="compositionally biased region" description="Low complexity" evidence="21">
    <location>
        <begin position="589"/>
        <end position="605"/>
    </location>
</feature>
<keyword evidence="13" id="KW-0239">DNA-directed DNA polymerase</keyword>
<keyword evidence="7" id="KW-0479">Metal-binding</keyword>
<dbReference type="CDD" id="cd04862">
    <property type="entry name" value="PaeLigD_Pol_like"/>
    <property type="match status" value="1"/>
</dbReference>
<keyword evidence="24" id="KW-1185">Reference proteome</keyword>
<evidence type="ECO:0000256" key="2">
    <source>
        <dbReference type="ARBA" id="ARBA00012727"/>
    </source>
</evidence>
<keyword evidence="12" id="KW-0067">ATP-binding</keyword>
<dbReference type="Pfam" id="PF13298">
    <property type="entry name" value="LigD_N"/>
    <property type="match status" value="1"/>
</dbReference>
<keyword evidence="5" id="KW-0548">Nucleotidyltransferase</keyword>
<keyword evidence="4" id="KW-0808">Transferase</keyword>
<name>A0A370FSV5_9BURK</name>
<dbReference type="InterPro" id="IPR033651">
    <property type="entry name" value="PaeLigD_Pol-like"/>
</dbReference>
<dbReference type="GO" id="GO:0006310">
    <property type="term" value="P:DNA recombination"/>
    <property type="evidence" value="ECO:0007669"/>
    <property type="project" value="UniProtKB-KW"/>
</dbReference>
<evidence type="ECO:0000256" key="21">
    <source>
        <dbReference type="SAM" id="MobiDB-lite"/>
    </source>
</evidence>
<dbReference type="CDD" id="cd07906">
    <property type="entry name" value="Adenylation_DNA_ligase_LigD_LigC"/>
    <property type="match status" value="1"/>
</dbReference>
<dbReference type="CDD" id="cd07971">
    <property type="entry name" value="OBF_DNA_ligase_LigD"/>
    <property type="match status" value="1"/>
</dbReference>
<evidence type="ECO:0000256" key="13">
    <source>
        <dbReference type="ARBA" id="ARBA00022932"/>
    </source>
</evidence>
<dbReference type="InterPro" id="IPR014144">
    <property type="entry name" value="LigD_PE_domain"/>
</dbReference>
<proteinExistence type="predicted"/>
<evidence type="ECO:0000256" key="18">
    <source>
        <dbReference type="ARBA" id="ARBA00023268"/>
    </source>
</evidence>
<evidence type="ECO:0000256" key="6">
    <source>
        <dbReference type="ARBA" id="ARBA00022722"/>
    </source>
</evidence>
<keyword evidence="11" id="KW-0269">Exonuclease</keyword>
<dbReference type="GO" id="GO:0006281">
    <property type="term" value="P:DNA repair"/>
    <property type="evidence" value="ECO:0007669"/>
    <property type="project" value="UniProtKB-KW"/>
</dbReference>
<evidence type="ECO:0000256" key="10">
    <source>
        <dbReference type="ARBA" id="ARBA00022801"/>
    </source>
</evidence>
<dbReference type="InterPro" id="IPR012310">
    <property type="entry name" value="DNA_ligase_ATP-dep_cent"/>
</dbReference>
<dbReference type="InterPro" id="IPR052171">
    <property type="entry name" value="NHEJ_LigD"/>
</dbReference>
<dbReference type="GO" id="GO:0003887">
    <property type="term" value="F:DNA-directed DNA polymerase activity"/>
    <property type="evidence" value="ECO:0007669"/>
    <property type="project" value="UniProtKB-KW"/>
</dbReference>
<dbReference type="InterPro" id="IPR014143">
    <property type="entry name" value="NHEJ_ligase_prk"/>
</dbReference>
<dbReference type="Pfam" id="PF21686">
    <property type="entry name" value="LigD_Prim-Pol"/>
    <property type="match status" value="1"/>
</dbReference>
<comment type="cofactor">
    <cofactor evidence="1">
        <name>Mn(2+)</name>
        <dbReference type="ChEBI" id="CHEBI:29035"/>
    </cofactor>
</comment>
<dbReference type="Pfam" id="PF01068">
    <property type="entry name" value="DNA_ligase_A_M"/>
    <property type="match status" value="1"/>
</dbReference>
<dbReference type="NCBIfam" id="TIGR02776">
    <property type="entry name" value="NHEJ_ligase_prk"/>
    <property type="match status" value="1"/>
</dbReference>
<dbReference type="NCBIfam" id="NF004628">
    <property type="entry name" value="PRK05972.1"/>
    <property type="match status" value="1"/>
</dbReference>
<feature type="region of interest" description="Disordered" evidence="21">
    <location>
        <begin position="206"/>
        <end position="262"/>
    </location>
</feature>
<dbReference type="SUPFAM" id="SSF56091">
    <property type="entry name" value="DNA ligase/mRNA capping enzyme, catalytic domain"/>
    <property type="match status" value="1"/>
</dbReference>
<evidence type="ECO:0000256" key="7">
    <source>
        <dbReference type="ARBA" id="ARBA00022723"/>
    </source>
</evidence>